<proteinExistence type="predicted"/>
<gene>
    <name evidence="3" type="ORF">DSCO28_73180</name>
</gene>
<dbReference type="KEGG" id="dov:DSCO28_73180"/>
<protein>
    <submittedName>
        <fullName evidence="3">Uncharacterized protein</fullName>
    </submittedName>
</protein>
<evidence type="ECO:0000313" key="3">
    <source>
        <dbReference type="EMBL" id="BBO86752.1"/>
    </source>
</evidence>
<evidence type="ECO:0000313" key="4">
    <source>
        <dbReference type="Proteomes" id="UP000425960"/>
    </source>
</evidence>
<evidence type="ECO:0000256" key="1">
    <source>
        <dbReference type="SAM" id="Coils"/>
    </source>
</evidence>
<feature type="compositionally biased region" description="Polar residues" evidence="2">
    <location>
        <begin position="41"/>
        <end position="57"/>
    </location>
</feature>
<dbReference type="EMBL" id="AP021877">
    <property type="protein sequence ID" value="BBO86752.1"/>
    <property type="molecule type" value="Genomic_DNA"/>
</dbReference>
<evidence type="ECO:0000256" key="2">
    <source>
        <dbReference type="SAM" id="MobiDB-lite"/>
    </source>
</evidence>
<dbReference type="InterPro" id="IPR036390">
    <property type="entry name" value="WH_DNA-bd_sf"/>
</dbReference>
<accession>A0A5K8A2I8</accession>
<feature type="compositionally biased region" description="Basic and acidic residues" evidence="2">
    <location>
        <begin position="30"/>
        <end position="40"/>
    </location>
</feature>
<feature type="region of interest" description="Disordered" evidence="2">
    <location>
        <begin position="176"/>
        <end position="206"/>
    </location>
</feature>
<feature type="region of interest" description="Disordered" evidence="2">
    <location>
        <begin position="1"/>
        <end position="57"/>
    </location>
</feature>
<geneLocation type="plasmid" evidence="4">
    <name>do28_1 dna</name>
</geneLocation>
<dbReference type="SUPFAM" id="SSF46785">
    <property type="entry name" value="Winged helix' DNA-binding domain"/>
    <property type="match status" value="1"/>
</dbReference>
<reference evidence="3 4" key="1">
    <citation type="submission" date="2019-11" db="EMBL/GenBank/DDBJ databases">
        <title>Comparative genomics of hydrocarbon-degrading Desulfosarcina strains.</title>
        <authorList>
            <person name="Watanabe M."/>
            <person name="Kojima H."/>
            <person name="Fukui M."/>
        </authorList>
    </citation>
    <scope>NUCLEOTIDE SEQUENCE [LARGE SCALE GENOMIC DNA]</scope>
    <source>
        <strain evidence="3 4">28bB2T</strain>
        <plasmid evidence="4">do28_1 dna</plasmid>
    </source>
</reference>
<dbReference type="RefSeq" id="WP_155326331.1">
    <property type="nucleotide sequence ID" value="NZ_AP021877.1"/>
</dbReference>
<feature type="coiled-coil region" evidence="1">
    <location>
        <begin position="303"/>
        <end position="340"/>
    </location>
</feature>
<feature type="compositionally biased region" description="Basic and acidic residues" evidence="2">
    <location>
        <begin position="1"/>
        <end position="12"/>
    </location>
</feature>
<sequence length="392" mass="44902">MARLSMAERLRESGGATVEKLNVARARLKTQTEERPEGQSDGHNNGQTNTLADEQADTLTDSRTDTLADSRNNELKSTLDITLMGTQKGIPGIDPFFWMTPSQQKILSFLNSLPVTKTRLQDISKNTNVPYGTVRKALERLHKNNCISKPQKIRIGQWQGLQIELLENGREWVRHSGTLKDSPKDTLRDGRSSGHSGGQSYEQSLISSSSLNKTTTYQNFEKILETNPELGYWKSKGLTSKQMASWVEKFSLTTEDLVQSLCFCRFSLVDNGVEELKKIRDPLDWIFKILERSGAHPKPKDYKSHQERLVDRELERVKEIQRQAEALKKARLDMVKAENDLKFENMLQDENSDEYKACYEKIPSMFRNKKRKGTSAFIQSMKKAYFEINQIE</sequence>
<name>A0A5K8A2I8_9BACT</name>
<organism evidence="3 4">
    <name type="scientific">Desulfosarcina ovata subsp. sediminis</name>
    <dbReference type="NCBI Taxonomy" id="885957"/>
    <lineage>
        <taxon>Bacteria</taxon>
        <taxon>Pseudomonadati</taxon>
        <taxon>Thermodesulfobacteriota</taxon>
        <taxon>Desulfobacteria</taxon>
        <taxon>Desulfobacterales</taxon>
        <taxon>Desulfosarcinaceae</taxon>
        <taxon>Desulfosarcina</taxon>
    </lineage>
</organism>
<keyword evidence="1" id="KW-0175">Coiled coil</keyword>
<dbReference type="AlphaFoldDB" id="A0A5K8A2I8"/>
<keyword evidence="3" id="KW-0614">Plasmid</keyword>
<dbReference type="Proteomes" id="UP000425960">
    <property type="component" value="Plasmid Do28_1"/>
</dbReference>
<feature type="compositionally biased region" description="Basic and acidic residues" evidence="2">
    <location>
        <begin position="181"/>
        <end position="192"/>
    </location>
</feature>